<feature type="region of interest" description="Disordered" evidence="7">
    <location>
        <begin position="4364"/>
        <end position="4384"/>
    </location>
</feature>
<dbReference type="CDD" id="cd05930">
    <property type="entry name" value="A_NRPS"/>
    <property type="match status" value="3"/>
</dbReference>
<dbReference type="PROSITE" id="PS50075">
    <property type="entry name" value="CARRIER"/>
    <property type="match status" value="5"/>
</dbReference>
<dbReference type="InterPro" id="IPR025110">
    <property type="entry name" value="AMP-bd_C"/>
</dbReference>
<feature type="domain" description="Carrier" evidence="8">
    <location>
        <begin position="1026"/>
        <end position="1100"/>
    </location>
</feature>
<keyword evidence="5" id="KW-0677">Repeat</keyword>
<reference evidence="9" key="1">
    <citation type="submission" date="2021-03" db="EMBL/GenBank/DDBJ databases">
        <title>Whole genome shotgun sequence of Actinoplanes auranticolor NBRC 12245.</title>
        <authorList>
            <person name="Komaki H."/>
            <person name="Tamura T."/>
        </authorList>
    </citation>
    <scope>NUCLEOTIDE SEQUENCE</scope>
    <source>
        <strain evidence="9">NBRC 12245</strain>
    </source>
</reference>
<dbReference type="NCBIfam" id="TIGR01733">
    <property type="entry name" value="AA-adenyl-dom"/>
    <property type="match status" value="5"/>
</dbReference>
<dbReference type="InterPro" id="IPR020845">
    <property type="entry name" value="AMP-binding_CS"/>
</dbReference>
<feature type="domain" description="Carrier" evidence="8">
    <location>
        <begin position="6190"/>
        <end position="6264"/>
    </location>
</feature>
<keyword evidence="6" id="KW-0045">Antibiotic biosynthesis</keyword>
<evidence type="ECO:0000256" key="6">
    <source>
        <dbReference type="ARBA" id="ARBA00023194"/>
    </source>
</evidence>
<dbReference type="NCBIfam" id="NF003417">
    <property type="entry name" value="PRK04813.1"/>
    <property type="match status" value="6"/>
</dbReference>
<feature type="region of interest" description="Disordered" evidence="7">
    <location>
        <begin position="2527"/>
        <end position="2553"/>
    </location>
</feature>
<accession>A0A919S504</accession>
<gene>
    <name evidence="9" type="ORF">Aau02nite_08110</name>
</gene>
<dbReference type="InterPro" id="IPR020806">
    <property type="entry name" value="PKS_PP-bd"/>
</dbReference>
<dbReference type="PANTHER" id="PTHR45527">
    <property type="entry name" value="NONRIBOSOMAL PEPTIDE SYNTHETASE"/>
    <property type="match status" value="1"/>
</dbReference>
<dbReference type="Gene3D" id="3.30.559.30">
    <property type="entry name" value="Nonribosomal peptide synthetase, condensation domain"/>
    <property type="match status" value="8"/>
</dbReference>
<dbReference type="PROSITE" id="PS00012">
    <property type="entry name" value="PHOSPHOPANTETHEINE"/>
    <property type="match status" value="5"/>
</dbReference>
<dbReference type="SMART" id="SM00823">
    <property type="entry name" value="PKS_PP"/>
    <property type="match status" value="5"/>
</dbReference>
<feature type="compositionally biased region" description="Basic and acidic residues" evidence="7">
    <location>
        <begin position="6655"/>
        <end position="6664"/>
    </location>
</feature>
<evidence type="ECO:0000313" key="9">
    <source>
        <dbReference type="EMBL" id="GIM64068.1"/>
    </source>
</evidence>
<keyword evidence="10" id="KW-1185">Reference proteome</keyword>
<dbReference type="NCBIfam" id="TIGR01720">
    <property type="entry name" value="NRPS-para261"/>
    <property type="match status" value="3"/>
</dbReference>
<dbReference type="Pfam" id="PF13193">
    <property type="entry name" value="AMP-binding_C"/>
    <property type="match status" value="5"/>
</dbReference>
<dbReference type="InterPro" id="IPR042099">
    <property type="entry name" value="ANL_N_sf"/>
</dbReference>
<dbReference type="Gene3D" id="3.30.559.10">
    <property type="entry name" value="Chloramphenicol acetyltransferase-like domain"/>
    <property type="match status" value="8"/>
</dbReference>
<comment type="similarity">
    <text evidence="2">Belongs to the ATP-dependent AMP-binding enzyme family.</text>
</comment>
<comment type="cofactor">
    <cofactor evidence="1">
        <name>pantetheine 4'-phosphate</name>
        <dbReference type="ChEBI" id="CHEBI:47942"/>
    </cofactor>
</comment>
<dbReference type="Pfam" id="PF00550">
    <property type="entry name" value="PP-binding"/>
    <property type="match status" value="5"/>
</dbReference>
<dbReference type="PROSITE" id="PS00455">
    <property type="entry name" value="AMP_BINDING"/>
    <property type="match status" value="4"/>
</dbReference>
<dbReference type="CDD" id="cd19543">
    <property type="entry name" value="DCL_NRPS"/>
    <property type="match status" value="2"/>
</dbReference>
<feature type="region of interest" description="Disordered" evidence="7">
    <location>
        <begin position="1005"/>
        <end position="1027"/>
    </location>
</feature>
<dbReference type="PANTHER" id="PTHR45527:SF1">
    <property type="entry name" value="FATTY ACID SYNTHASE"/>
    <property type="match status" value="1"/>
</dbReference>
<dbReference type="FunFam" id="3.30.559.10:FF:000012">
    <property type="entry name" value="Non-ribosomal peptide synthetase"/>
    <property type="match status" value="2"/>
</dbReference>
<dbReference type="Pfam" id="PF00501">
    <property type="entry name" value="AMP-binding"/>
    <property type="match status" value="5"/>
</dbReference>
<feature type="region of interest" description="Disordered" evidence="7">
    <location>
        <begin position="6641"/>
        <end position="6664"/>
    </location>
</feature>
<dbReference type="GO" id="GO:0008610">
    <property type="term" value="P:lipid biosynthetic process"/>
    <property type="evidence" value="ECO:0007669"/>
    <property type="project" value="UniProtKB-ARBA"/>
</dbReference>
<feature type="domain" description="Carrier" evidence="8">
    <location>
        <begin position="3609"/>
        <end position="3683"/>
    </location>
</feature>
<dbReference type="Pfam" id="PF00668">
    <property type="entry name" value="Condensation"/>
    <property type="match status" value="8"/>
</dbReference>
<dbReference type="FunFam" id="3.30.300.30:FF:000010">
    <property type="entry name" value="Enterobactin synthetase component F"/>
    <property type="match status" value="4"/>
</dbReference>
<dbReference type="FunFam" id="3.30.300.30:FF:000015">
    <property type="entry name" value="Nonribosomal peptide synthase SidD"/>
    <property type="match status" value="1"/>
</dbReference>
<evidence type="ECO:0000313" key="10">
    <source>
        <dbReference type="Proteomes" id="UP000681340"/>
    </source>
</evidence>
<dbReference type="InterPro" id="IPR009081">
    <property type="entry name" value="PP-bd_ACP"/>
</dbReference>
<dbReference type="Gene3D" id="1.10.1200.10">
    <property type="entry name" value="ACP-like"/>
    <property type="match status" value="5"/>
</dbReference>
<dbReference type="Gene3D" id="2.30.38.10">
    <property type="entry name" value="Luciferase, Domain 3"/>
    <property type="match status" value="4"/>
</dbReference>
<dbReference type="GO" id="GO:0043041">
    <property type="term" value="P:amino acid activation for nonribosomal peptide biosynthetic process"/>
    <property type="evidence" value="ECO:0007669"/>
    <property type="project" value="TreeGrafter"/>
</dbReference>
<dbReference type="SUPFAM" id="SSF47336">
    <property type="entry name" value="ACP-like"/>
    <property type="match status" value="5"/>
</dbReference>
<dbReference type="GO" id="GO:0003824">
    <property type="term" value="F:catalytic activity"/>
    <property type="evidence" value="ECO:0007669"/>
    <property type="project" value="InterPro"/>
</dbReference>
<evidence type="ECO:0000256" key="1">
    <source>
        <dbReference type="ARBA" id="ARBA00001957"/>
    </source>
</evidence>
<organism evidence="9 10">
    <name type="scientific">Actinoplanes auranticolor</name>
    <dbReference type="NCBI Taxonomy" id="47988"/>
    <lineage>
        <taxon>Bacteria</taxon>
        <taxon>Bacillati</taxon>
        <taxon>Actinomycetota</taxon>
        <taxon>Actinomycetes</taxon>
        <taxon>Micromonosporales</taxon>
        <taxon>Micromonosporaceae</taxon>
        <taxon>Actinoplanes</taxon>
    </lineage>
</organism>
<dbReference type="InterPro" id="IPR045851">
    <property type="entry name" value="AMP-bd_C_sf"/>
</dbReference>
<evidence type="ECO:0000256" key="2">
    <source>
        <dbReference type="ARBA" id="ARBA00006432"/>
    </source>
</evidence>
<dbReference type="Gene3D" id="3.30.300.30">
    <property type="match status" value="5"/>
</dbReference>
<dbReference type="NCBIfam" id="NF004282">
    <property type="entry name" value="PRK05691.1"/>
    <property type="match status" value="3"/>
</dbReference>
<dbReference type="InterPro" id="IPR001242">
    <property type="entry name" value="Condensation_dom"/>
</dbReference>
<name>A0A919S504_9ACTN</name>
<dbReference type="GO" id="GO:0044550">
    <property type="term" value="P:secondary metabolite biosynthetic process"/>
    <property type="evidence" value="ECO:0007669"/>
    <property type="project" value="UniProtKB-ARBA"/>
</dbReference>
<proteinExistence type="inferred from homology"/>
<dbReference type="Gene3D" id="3.40.50.980">
    <property type="match status" value="8"/>
</dbReference>
<dbReference type="SUPFAM" id="SSF56801">
    <property type="entry name" value="Acetyl-CoA synthetase-like"/>
    <property type="match status" value="5"/>
</dbReference>
<dbReference type="Gene3D" id="3.40.50.12780">
    <property type="entry name" value="N-terminal domain of ligase-like"/>
    <property type="match status" value="1"/>
</dbReference>
<dbReference type="InterPro" id="IPR036736">
    <property type="entry name" value="ACP-like_sf"/>
</dbReference>
<dbReference type="GO" id="GO:0017000">
    <property type="term" value="P:antibiotic biosynthetic process"/>
    <property type="evidence" value="ECO:0007669"/>
    <property type="project" value="UniProtKB-KW"/>
</dbReference>
<protein>
    <submittedName>
        <fullName evidence="9">Non-ribosomal peptide synthetase</fullName>
    </submittedName>
</protein>
<dbReference type="CDD" id="cd17643">
    <property type="entry name" value="A_NRPS_Cytc1-like"/>
    <property type="match status" value="1"/>
</dbReference>
<evidence type="ECO:0000256" key="3">
    <source>
        <dbReference type="ARBA" id="ARBA00022450"/>
    </source>
</evidence>
<dbReference type="CDD" id="cd19531">
    <property type="entry name" value="LCL_NRPS-like"/>
    <property type="match status" value="3"/>
</dbReference>
<dbReference type="FunFam" id="3.40.50.980:FF:000001">
    <property type="entry name" value="Non-ribosomal peptide synthetase"/>
    <property type="match status" value="4"/>
</dbReference>
<dbReference type="InterPro" id="IPR023213">
    <property type="entry name" value="CAT-like_dom_sf"/>
</dbReference>
<feature type="domain" description="Carrier" evidence="8">
    <location>
        <begin position="5140"/>
        <end position="5215"/>
    </location>
</feature>
<dbReference type="EMBL" id="BOQL01000006">
    <property type="protein sequence ID" value="GIM64068.1"/>
    <property type="molecule type" value="Genomic_DNA"/>
</dbReference>
<keyword evidence="4" id="KW-0597">Phosphoprotein</keyword>
<dbReference type="InterPro" id="IPR010071">
    <property type="entry name" value="AA_adenyl_dom"/>
</dbReference>
<evidence type="ECO:0000259" key="8">
    <source>
        <dbReference type="PROSITE" id="PS50075"/>
    </source>
</evidence>
<comment type="caution">
    <text evidence="9">The sequence shown here is derived from an EMBL/GenBank/DDBJ whole genome shotgun (WGS) entry which is preliminary data.</text>
</comment>
<keyword evidence="3" id="KW-0596">Phosphopantetheine</keyword>
<dbReference type="CDD" id="cd17652">
    <property type="entry name" value="A_NRPS_CmdD_like"/>
    <property type="match status" value="1"/>
</dbReference>
<dbReference type="CDD" id="cd19534">
    <property type="entry name" value="E_NRPS"/>
    <property type="match status" value="3"/>
</dbReference>
<evidence type="ECO:0000256" key="7">
    <source>
        <dbReference type="SAM" id="MobiDB-lite"/>
    </source>
</evidence>
<dbReference type="SUPFAM" id="SSF52777">
    <property type="entry name" value="CoA-dependent acyltransferases"/>
    <property type="match status" value="16"/>
</dbReference>
<dbReference type="GO" id="GO:0031177">
    <property type="term" value="F:phosphopantetheine binding"/>
    <property type="evidence" value="ECO:0007669"/>
    <property type="project" value="InterPro"/>
</dbReference>
<sequence>MKEHLLPSPQQSRTAALPAHLQQLLRQRLAGSAPATPVADPIPPAPRDEPLPLSFSQQRLWFLDRFQPGEAEYNSAFAMRLSGQLDRAALTTAVRALATRHESLRTTFDDIDGAAVQIVHPVPDLYVPLVDLAAGAELEQALYKAYSVPFDLRTGPLFRVTVFRLAEQEHVLLLAAHHIITDGWSMGVLIEDLAALYEAAYHGTPGDLPEPALRYADFAVWQRTRATGEEARKHADYWAGRLAGLQPLELPTDRPRPAVRTSHGAVHRFTVPAAVADRLGELARAHDTTLFTALTAACTLLFSRYAGQDDVALGTVVSGRNRPELERLVGFFVNTVVLRSRVDELGTFADLLAEVRGTALDAFAHDDVAFERLVEAAGAARDPSRNPLFDVMVLLHDERRAAPRLSGLRVEEIELSRRAATVDLSVEFERRSAALSGFVEYNTDLFDAATVERMTGHLLGLLDAVTTAPGRRLGELDLLGAAERDQVLRQWNDTDADFPTGTFGELFEAQVNRTPDATALVCRDTTLTYRELDARANRLARLLVRRGAGPERVVALALPRTAEMIVALLAVLKTGGVYLPVDPDLPPDRIAFVLDDASPVLTLTTGGAALPGGVVLPSGGVALPAGVARVALDDPAVLQELDGYGDGRLADAELPGRPGPRHAAYVIYTSGSTGRPKGVTVEHRQLVNLFHHHRQGLTAAAGGRLRAALTAAFSFDTSWEGPLLMADGHELHVIDEQTRLDPRALVDYIRAHRIDFLDLTPSYLQQLLPAGLLSGDAHRPAVLMLGGEALSESLWRELGAVPGTTAYNFYGPTECTVDALSCAVGAGNRPVVGRPLRNVRAYVLDASLRPVPIGVAGELYLAGAQVARGYLNRPGLTAQRFVADPFGADGGRMYRTGDRVRWTADGQLDYLGRADEQVKVRGYRIEPGEIEAVLHAAPEVAEAVVVARDDDAGHRRLVAYVVPADPRNAPDSTALRTELRRHLPDYMVPTAYVVLDRLPTTHTGKLDRRALPAPSAPATDQSGYVAPRTATERQLAEIWAGVLGAERVGVTDNFFTLGGDSILSIQVVSRARQAGLRLTSRDIFLHQSIAELALVTGAAAVGEAAPVIAGPAPLTPIQHWFFDTYGPLRHFTMSMLLELAADVDEAVLGRALEAVVHHHDGLRLTFASSGEGRVQESAPVPAALAVRDLPDEAALEQAAAELRTALDLETGRMLGAVLARPAAGRPPRLLLVAHHLVMDGVSWRILLEDLETAYRQLAAAQPVALQPVTTPFTQWAHRLAAHVRTGGLDDARAYWAGTGEPAALPVDRDGTPTGHSTRAVTVRLGRDDTDALLHRVPPVHRTQVNDVLLSALGRVLADWTGRDRVAVACEGHGREELLDGVDLSRTVGWFTTQFPVTLDLPAVPDWGRTLLAVKEQLRAVPHRGLSYEALRYLSPTAEELRGRELPQVCFNYHGRWDAAQATGLVRARHDGVGPELDPDRAPAYLLDIAGLVEDGELRLSWLYSADVHDETTVRRLAEAMLDALRTIVAHCTDPRAGGRSPADFPLARLDQAGVDRIAGDGRNVEDIYPLTPLQAGMVFHSLVDEDSGVYADRTQLRLGGVTDPAALATAWQRVVDRTPALRTAVVWEGVDHPVQVVHREVTLPVTHHDWRALDDAGRAEALHSLLAEDRAAGLELTAAPLMRLAIARTADDEVLVVWTSHHVLLDGWSVGQVFTEVAEQYAALIRDRAPRPVHRRPFRDYLAWLAGQDTGQAEQYWRGVLSGLSASTPLPYDRQPVEAHRTESAETVRLRLPEPESAALRRAAQQFGLTVNTVVQGAWALLLSRCSGENDVVFGTTVSGRPAELPDVESMIGMFINTVPTRVAVPDGEAVGDWLRGLQQAQSEARRFDWAALSQLRAWSELPAGTNLFDSVVVFENYPYDEATVAAGELRLREVRANDTTNFPLALSAYLADGLGLELAYDPRLFDAATARGLAERMRLLLGAFAADPRQPVSALEWVTAEERRQVLTEWNATGLDVPDTTFPAVFAEQARRTPDATALVFRGTALTFAELDARANRLAHLLIRAGVGPERVVAVALPRSADSVVAILAVLKAGGVYLPVDPALPAERVDLLCRDARAAVVLCADGQLAADLPVLRLDARATARRLARCPETCPSDSDRTAPLRQENSAYLIYTSGSTGRPKGVLVEHRQLTTLYFDHLAELIEPEHQAAGRPLTVALTAAFSFDTSWEGLLFLAAGHQLHVIDDDTRLDPEALVGYIAEHRIDLLDLTPSYARQLIPAGLLDDARPFPRVVMLGGEAAEPDLWRALAASHVTGYNYYGPTECAVDSVSCRVSDADRPVIGRPGRNQRAYVLDRGLRPVPPGVTGELYIAGDQVARGYLDRPGLTAERFVADPFGAGGARMYRTGDLVRWTAAGLLEYLGRADEQIKIRGFRIEPGEIEAALLADPAVAAAAVVAHESAAGTRRLVAYLVAAPISPQLPSQSQRDQNRMAQLPAADELRSRLGRTLPDYMIPAAFIGVPKLPMTTSGKLDRRSLPEPDFGTGTRQEHTPPRTPAERLVARIWSEVLGVARIGATDSFFELGGDSILSMRVTSRLRESTGVRVSPRAVFAAPTLAGLAALLDAGTGSGTEETGTVPRADRRGPLPLSFAQQRLWFLDQFAPGGTEYVSPLTLRLTGTLDTAALSQALTALVARHESLRTTFDTVDGRGVQVIGQPYEVTPELRDLSTPAETGRAETELHNLLATEASRPFDLRTGPLLRAVLVRTAPDEHVLLLTLHHIITDGWSGAVLTDELTGLYTAALRGEPATLPALTLQYADFAVWQRARLAGPTAETQLGYWRDRLTGVAPLELPTDRPRPAIRTSAGAMHTFTVPAELADRLHRVGRAHDCTLFTTLVAACQVLMSRWSGQDDIALGTVTSGRDHPGLDRIVGFFVNTVVLRSRLDLRQPFTELLAQARETVRGAFAHQDVPFERLVDELRPVRDTSRNPLFDVLVVLQNLPGDPPALPGLSVAELPPPVVTASHDLAIEFEERDGVLAGAFEYNTDLFDAATIARLAGHLVVLLTALAEDPAQPVGEVALLTGRERQEIQAYQRGPVLEAPVATFPELVGAQAARVPQATALVCGSVSLTYAELDARANRLAHALVSRGCGPETIVAVALPRGAELVVAVLAVLRAGAAYLPIDPEQPAGRTAAVLSDADPVLVLAAPETAGLPAGLAVLHPSEMDSAEAGPVTAPVSPHPGTTAYVIYTSGSSGRPKGVAVEHRQLTNLLAHHRAGFLADFAERHGDRPLRAALAASFTFDASLEELLLLAGGHEVHVIEDTVRLDADAFAGYVAEHRIDLVDVTPSYARHLLTAGLLTDDRHRPGILLLGGEALGDGLWQELSRTPEVATYNMYGPTECTVDAVATLVTGSTRPVLGRPLPNLRAYVLDERLSPVPAGVPGELYLAGAQVARGYLHRPGRTAGQFLADPYGPPGERMYRTGDKARWTDAGTVEFLGRADDQVKIRGFRVEPGEVEAALLARPGVTEAVVVAHADPAGHQRLVAYLVTADGRDPGSATLRSWLKQSLPDYLVPSVFVLLDRLPVTASGKVDRRALPAPALPAGDDREYVAPRTDTERQLAEIWAGVLGADRVGVTDNFFTLGGDSILSIQVVSRARQAGLRVSSKDIFLHQNIAELALVAGTAVAPEAAPVVAGPAPLTPIQHWFLDHEPVHRDHFAMSMLMDLPADVDRAALAVALHAVVTHHEALRMRVHHGPDGWSQQPAADTVVPLDVHDLSALSAGEIPAAVDRHALDAQRGLGIAGGPMLRAVVFTLGQGRAPRLLLVVHHLVVDGVSWRILLDDLQTAYRQAVAGAPVVPAPVGTGYTGWARRLAAHVAAGGLDDALPYWTRAVREATAELPVDHQGANTTATARTVTVQLSPADTDALLHQVPPVYRTQANDVLLSALGRVLAQWTGRERVLLALEGHGREELFDDVDTSRTVGWFTAEFPVSLTVPAGDWAGVLTGVKEQLRAVPHRGLSFGALRYLSPAGGPGAALRGLPMPQICFNYHGQWDVDAEPDGLYRAWHPGAGQDVAPESNRGYLIEITGAVTDGCLHLDWTYSHEVHDEATVRRLAEAMTAALREIVAHCAWPGAGGRSPSDFPLAALDQAAVDRLAGDGRDVEDIYPLTPLQAGMLFHSLVDAGSGAYVDQVRVRLSGVSDPAALADAWQRVADRTPVLRSAVAWEGLARPVQVVRRRVAVPVVHLDLRSLPPHERDAELERLSAGERTAGVDLTRAPLLRLAIARLGPDEVLLSWSSHHIMLDGWSTAAVFAEVCEQYAAITSGRAPQLTPRRPFRDYLAWLAAQDATESQRYWRGVLAGVEAPTPLPYDRPPVDTHRAESSQSVRLDLSPQESALLHATARANGLTVNTVVQGAWALLLSHYSGERDVLFGTTVSGRPAELAGVESMIGMFINTLPTRARISDDTDVAGWLRTLQIEQSEARRYDFASLADLRACSDLPPGGTGLFDSMVAFENYPIDAAGEGPGLRVGAVEGIDTTTFALCLTAYLDDRLRFELAYDPALFDAGTVATFAERLRTVVTGIAADPARRPADVPWLSEADRRRVVEDFNGTAVSPARHTLTELFEAQVARTPDSVAVTCGETRLTYAGLNAAANRLAHRLIAAGAAPERFVALALPRSADLIVAVLAVVKSGAAYLPLDPAYPGERIQRVLTDAAPVLLLTTADVAPELDTAVPTLVLDDPAVAAELAAGPDTDPVAGQLRGPLTPASPAYTIYTSGSTGRPKGVVVAHHNVVRLFSATSEQFGFGAHDVWTLFHSIAFDFSVWEVWGPLLHGGRLVVVPYEVSRSPRDFLRLLADERVTVLNQTPSAFYPLIQADEDLPAIGDRLSLRYVIFGGEALDLWRLAGWYARHRDDAPVLVNMYGITETTVHVTHLQLTSTGAAAATGSTIGAGLSDLRVYVLDRYLRPVPPGVTGEMYVAGAGLARGYLNRPGLTAERFPADPFGPPGTRMYRSGDLARWDAHGGLSYLGRADRQVKIRGHRIELGEIDAVLATHPGLAQIAVVDREDQPGARRLVGYFVSAGEPVPGTADLRAFAARSLPDYMVPAAFVALPAIPLNANGKLDRRALPAPDHAAQPGYAYVAPRTDAERLVAAAFAELLGVPRAGAEDDFFALGGDSILSIGLTSRLREAFGVQLSPRAVFDHPTVARLAAALTVPDATPDTAGITPLPRDRALPLSFAQQRLWFLHEFDPASTEFVTPTAVRLTGALRVDALQGALDALVARHESVRTTFRAGADGVAEQVIQPPGPVPLERIDAEGPEALREALAAYTSRPFDLARGPLLRAVLVRAGADEHVLLLVLHHIVTDGWSTGVLMADLAELYAAAVTTRPADLPQLPVQYADFAAWQRDRLTGPVLDEQLGYWRETLAGVPTLELPYDRPRPPVHTQHGAVHEFRVPAGLAARLTELGRRHGGTLFTTLVAACQLLLSRWSGQDDVAVGTVTSGRDRAELERLVGFFVNTVVLRTPVDGNRSFADLLGRVRQTVLGALAHQDVPFERLVDELQPARDTSRTPLFQVMVVLQNLPGEAPALPGLRTEPVELPMTAAGYDLTVEFEESPAGLDVALTYNTDLFDATTVERMAGHLTALFEAIAADSDRPVSRLPMLSGPERRHLLTGLNDTARPVPPATLDQLFAAQVARTPDAPAVLHDDGEISYAELDDRVNRLARLLIERGAGPESIVALVLPRSADIVVAQLAAGRAGAAYLPVDPDYPGDRIAFMLDDARPVLTVTRADLAASVPEGPVLIVLDDPAVGATLAGQPAARVSAADRRGRLDPAHPAYVIYTSGSTGRPKGVSVTHAGLASFSAAEIEHFAVRPGDRVLQFASPSFDASVLELCMALPAGAALVVPPPGPLVGEQLQEVLAGRRVTHALIPPAALATVGETELPDLATLIVGGDACGPELVARWAPGRRMINAYGPTESTVVTSWSPPLTPGGVPPIGRPIPNTRVYVLDAALQPAPVGVAGELYVAGAGLARGYLHRPGLTSERFLADPFGGPGTRMYRTGDLARWTVAGELEFLGRADDQVKIRGFRIEPGEVEAALAAHPAVAQAVVTAREDRPGSKRLVAYVVPPAGESAPGTVELREFLGHSLPDYLVPSAFVALAALPVTANGKLDKRALPAPDPSAPEPGAGYLAPRTDIERALAGIWGDVLGLDRVGVHDNFFDVGGDSILSIQVVSRARQTGLHLTTKDLFLYQDIAALAEAVTVVGDGDAGRAPVVGEVPLTPIQRWFFETHTVNPHHFNQAVMLELPADVDATALGTALTALVTQHDALRSVFTRDAGGWRQEIAPAEDAEVLRRHRLAAAGDDEQQAALEKVAEDVHASFDLHRGGLLRAVLFDRGDGRRPYLLLVVHHLVVDGVSWRILLDDLETAYGQLTRGGPVDLGARTTSVREWAQRLTAHVAAGAFDGEVAYWAAGAEDEAPPPEQAEASAEPMRTVSVALSADDTDALLRVAPGSYRTRINDVLLAALAWALSRWSGQDRVRVQLEGHGREDILDGVDLSRTVGWFTTMYPVALEVGAGTEPQWRTLIKSIRKQLREVPGNGLGYGALRYLGDERSRRLLEAAQQGPEVVFNYLGQWDARSQETGTTLYQGSHPAPGQDHDPRDRRPGALEVVGSVHGGELEFSWYFPPGRYEPAAVSAAAEAFAAALRAIAHDCRRGRG</sequence>
<evidence type="ECO:0000256" key="5">
    <source>
        <dbReference type="ARBA" id="ARBA00022737"/>
    </source>
</evidence>
<dbReference type="InterPro" id="IPR000873">
    <property type="entry name" value="AMP-dep_synth/lig_dom"/>
</dbReference>
<dbReference type="InterPro" id="IPR010060">
    <property type="entry name" value="NRPS_synth"/>
</dbReference>
<dbReference type="Proteomes" id="UP000681340">
    <property type="component" value="Unassembled WGS sequence"/>
</dbReference>
<dbReference type="SMART" id="SM01294">
    <property type="entry name" value="PKS_PP_betabranch"/>
    <property type="match status" value="1"/>
</dbReference>
<dbReference type="FunFam" id="3.40.50.12780:FF:000012">
    <property type="entry name" value="Non-ribosomal peptide synthetase"/>
    <property type="match status" value="2"/>
</dbReference>
<dbReference type="FunFam" id="3.40.50.980:FF:000002">
    <property type="entry name" value="Enterobactin synthetase component F"/>
    <property type="match status" value="1"/>
</dbReference>
<dbReference type="InterPro" id="IPR006162">
    <property type="entry name" value="Ppantetheine_attach_site"/>
</dbReference>
<evidence type="ECO:0000256" key="4">
    <source>
        <dbReference type="ARBA" id="ARBA00022553"/>
    </source>
</evidence>
<feature type="domain" description="Carrier" evidence="8">
    <location>
        <begin position="2550"/>
        <end position="2625"/>
    </location>
</feature>
<dbReference type="FunFam" id="1.10.1200.10:FF:000005">
    <property type="entry name" value="Nonribosomal peptide synthetase 1"/>
    <property type="match status" value="4"/>
</dbReference>
<dbReference type="GO" id="GO:0005829">
    <property type="term" value="C:cytosol"/>
    <property type="evidence" value="ECO:0007669"/>
    <property type="project" value="TreeGrafter"/>
</dbReference>
<dbReference type="FunFam" id="2.30.38.10:FF:000001">
    <property type="entry name" value="Non-ribosomal peptide synthetase PvdI"/>
    <property type="match status" value="5"/>
</dbReference>